<dbReference type="InterPro" id="IPR000639">
    <property type="entry name" value="Epox_hydrolase-like"/>
</dbReference>
<accession>A0A178VNA6</accession>
<dbReference type="InterPro" id="IPR029058">
    <property type="entry name" value="AB_hydrolase_fold"/>
</dbReference>
<dbReference type="Gene3D" id="3.40.50.1820">
    <property type="entry name" value="alpha/beta hydrolase"/>
    <property type="match status" value="1"/>
</dbReference>
<name>A0A178VNA6_ARATH</name>
<dbReference type="GO" id="GO:0016787">
    <property type="term" value="F:hydrolase activity"/>
    <property type="evidence" value="ECO:0007669"/>
    <property type="project" value="UniProtKB-KW"/>
</dbReference>
<dbReference type="EMBL" id="LUHQ01000002">
    <property type="protein sequence ID" value="OAP07316.1"/>
    <property type="molecule type" value="Genomic_DNA"/>
</dbReference>
<protein>
    <recommendedName>
        <fullName evidence="3">AB hydrolase-1 domain-containing protein</fullName>
    </recommendedName>
</protein>
<evidence type="ECO:0000313" key="5">
    <source>
        <dbReference type="Proteomes" id="UP000078284"/>
    </source>
</evidence>
<organism evidence="4 5">
    <name type="scientific">Arabidopsis thaliana</name>
    <name type="common">Mouse-ear cress</name>
    <dbReference type="NCBI Taxonomy" id="3702"/>
    <lineage>
        <taxon>Eukaryota</taxon>
        <taxon>Viridiplantae</taxon>
        <taxon>Streptophyta</taxon>
        <taxon>Embryophyta</taxon>
        <taxon>Tracheophyta</taxon>
        <taxon>Spermatophyta</taxon>
        <taxon>Magnoliopsida</taxon>
        <taxon>eudicotyledons</taxon>
        <taxon>Gunneridae</taxon>
        <taxon>Pentapetalae</taxon>
        <taxon>rosids</taxon>
        <taxon>malvids</taxon>
        <taxon>Brassicales</taxon>
        <taxon>Brassicaceae</taxon>
        <taxon>Camelineae</taxon>
        <taxon>Arabidopsis</taxon>
    </lineage>
</organism>
<dbReference type="PANTHER" id="PTHR43329">
    <property type="entry name" value="EPOXIDE HYDROLASE"/>
    <property type="match status" value="1"/>
</dbReference>
<dbReference type="Pfam" id="PF00561">
    <property type="entry name" value="Abhydrolase_1"/>
    <property type="match status" value="1"/>
</dbReference>
<dbReference type="SUPFAM" id="SSF53474">
    <property type="entry name" value="alpha/beta-Hydrolases"/>
    <property type="match status" value="1"/>
</dbReference>
<gene>
    <name evidence="4" type="ordered locus">AXX17_At2g22630</name>
</gene>
<dbReference type="AlphaFoldDB" id="A0A178VNA6"/>
<keyword evidence="1" id="KW-0378">Hydrolase</keyword>
<evidence type="ECO:0000313" key="4">
    <source>
        <dbReference type="EMBL" id="OAP07316.1"/>
    </source>
</evidence>
<evidence type="ECO:0000256" key="1">
    <source>
        <dbReference type="ARBA" id="ARBA00022801"/>
    </source>
</evidence>
<comment type="caution">
    <text evidence="4">The sequence shown here is derived from an EMBL/GenBank/DDBJ whole genome shotgun (WGS) entry which is preliminary data.</text>
</comment>
<dbReference type="ExpressionAtlas" id="A0A178VNA6">
    <property type="expression patterns" value="baseline and differential"/>
</dbReference>
<reference evidence="5" key="1">
    <citation type="journal article" date="2016" name="Proc. Natl. Acad. Sci. U.S.A.">
        <title>Chromosome-level assembly of Arabidopsis thaliana Ler reveals the extent of translocation and inversion polymorphisms.</title>
        <authorList>
            <person name="Zapata L."/>
            <person name="Ding J."/>
            <person name="Willing E.M."/>
            <person name="Hartwig B."/>
            <person name="Bezdan D."/>
            <person name="Jiao W.B."/>
            <person name="Patel V."/>
            <person name="Velikkakam James G."/>
            <person name="Koornneef M."/>
            <person name="Ossowski S."/>
            <person name="Schneeberger K."/>
        </authorList>
    </citation>
    <scope>NUCLEOTIDE SEQUENCE [LARGE SCALE GENOMIC DNA]</scope>
    <source>
        <strain evidence="5">cv. Landsberg erecta</strain>
    </source>
</reference>
<feature type="unsure residue" description="I or L" evidence="4">
    <location>
        <position position="267"/>
    </location>
</feature>
<evidence type="ECO:0000259" key="3">
    <source>
        <dbReference type="Pfam" id="PF00561"/>
    </source>
</evidence>
<feature type="domain" description="AB hydrolase-1" evidence="3">
    <location>
        <begin position="25"/>
        <end position="133"/>
    </location>
</feature>
<dbReference type="PRINTS" id="PR00412">
    <property type="entry name" value="EPOXHYDRLASE"/>
</dbReference>
<dbReference type="InterPro" id="IPR000073">
    <property type="entry name" value="AB_hydrolase_1"/>
</dbReference>
<evidence type="ECO:0000256" key="2">
    <source>
        <dbReference type="ARBA" id="ARBA00038334"/>
    </source>
</evidence>
<comment type="similarity">
    <text evidence="2">Belongs to the AB hydrolase superfamily. Epoxide hydrolase family.</text>
</comment>
<dbReference type="Proteomes" id="UP000078284">
    <property type="component" value="Chromosome 2"/>
</dbReference>
<proteinExistence type="inferred from homology"/>
<sequence>MEHRNVRGNGIDIHVAIQGPSDGTIVLLLHGFPELWYSWRHQISGLAARGYRAVAPDLRGYGDSDAPAEISSFTCFNIVGDLVAVISTLIEEDKKVFVVGHDRGALIAWYLCLFRPDKVKALVNLSVPLSFWPTDPSEVGDIEAEIAEVGTERVMKRLLTYRTPGPLIIPKDKSFWGSKGETIPLPSWLTEEDVAYFVSKFKEKGFCGPVNYYRNFNRNNELLGPWVGSKIQVPTKFVIGELDLVYYMPGVKEYIHGPQFKEDVPLLEEPVVMEGVAHFLNQEKPQEILQIILDFISTF</sequence>
<dbReference type="PRINTS" id="PR00111">
    <property type="entry name" value="ABHYDROLASE"/>
</dbReference>